<dbReference type="AlphaFoldDB" id="A0A8B6M5S8"/>
<dbReference type="EMBL" id="CABFMQ020000080">
    <property type="protein sequence ID" value="VTZ50371.1"/>
    <property type="molecule type" value="Genomic_DNA"/>
</dbReference>
<evidence type="ECO:0000313" key="4">
    <source>
        <dbReference type="Proteomes" id="UP000485880"/>
    </source>
</evidence>
<reference evidence="3 4" key="1">
    <citation type="submission" date="2019-05" db="EMBL/GenBank/DDBJ databases">
        <authorList>
            <person name="Farhan Ul Haque M."/>
        </authorList>
    </citation>
    <scope>NUCLEOTIDE SEQUENCE [LARGE SCALE GENOMIC DNA]</scope>
    <source>
        <strain evidence="3">2</strain>
    </source>
</reference>
<evidence type="ECO:0000259" key="2">
    <source>
        <dbReference type="Pfam" id="PF01494"/>
    </source>
</evidence>
<organism evidence="3 4">
    <name type="scientific">Methylocella tundrae</name>
    <dbReference type="NCBI Taxonomy" id="227605"/>
    <lineage>
        <taxon>Bacteria</taxon>
        <taxon>Pseudomonadati</taxon>
        <taxon>Pseudomonadota</taxon>
        <taxon>Alphaproteobacteria</taxon>
        <taxon>Hyphomicrobiales</taxon>
        <taxon>Beijerinckiaceae</taxon>
        <taxon>Methylocella</taxon>
    </lineage>
</organism>
<dbReference type="GO" id="GO:0004497">
    <property type="term" value="F:monooxygenase activity"/>
    <property type="evidence" value="ECO:0007669"/>
    <property type="project" value="UniProtKB-KW"/>
</dbReference>
<dbReference type="NCBIfam" id="NF004833">
    <property type="entry name" value="PRK06185.1-1"/>
    <property type="match status" value="1"/>
</dbReference>
<dbReference type="PRINTS" id="PR00420">
    <property type="entry name" value="RNGMNOXGNASE"/>
</dbReference>
<evidence type="ECO:0000256" key="1">
    <source>
        <dbReference type="ARBA" id="ARBA00023002"/>
    </source>
</evidence>
<dbReference type="Pfam" id="PF01494">
    <property type="entry name" value="FAD_binding_3"/>
    <property type="match status" value="1"/>
</dbReference>
<dbReference type="InterPro" id="IPR002938">
    <property type="entry name" value="FAD-bd"/>
</dbReference>
<dbReference type="SUPFAM" id="SSF51905">
    <property type="entry name" value="FAD/NAD(P)-binding domain"/>
    <property type="match status" value="1"/>
</dbReference>
<comment type="caution">
    <text evidence="3">The sequence shown here is derived from an EMBL/GenBank/DDBJ whole genome shotgun (WGS) entry which is preliminary data.</text>
</comment>
<evidence type="ECO:0000313" key="3">
    <source>
        <dbReference type="EMBL" id="VTZ50371.1"/>
    </source>
</evidence>
<gene>
    <name evidence="3" type="ORF">MPC4_230026</name>
</gene>
<protein>
    <submittedName>
        <fullName evidence="3">Monooxygenase FAD-binding</fullName>
    </submittedName>
</protein>
<dbReference type="PANTHER" id="PTHR43476:SF5">
    <property type="entry name" value="FAD-DEPENDENT MONOOXYGENASE"/>
    <property type="match status" value="1"/>
</dbReference>
<keyword evidence="1" id="KW-0560">Oxidoreductase</keyword>
<name>A0A8B6M5S8_METTU</name>
<keyword evidence="4" id="KW-1185">Reference proteome</keyword>
<accession>A0A8B6M5S8</accession>
<keyword evidence="3" id="KW-0503">Monooxygenase</keyword>
<dbReference type="Proteomes" id="UP000485880">
    <property type="component" value="Unassembled WGS sequence"/>
</dbReference>
<dbReference type="Gene3D" id="3.50.50.60">
    <property type="entry name" value="FAD/NAD(P)-binding domain"/>
    <property type="match status" value="2"/>
</dbReference>
<dbReference type="RefSeq" id="WP_174512478.1">
    <property type="nucleotide sequence ID" value="NZ_CABFMQ020000080.1"/>
</dbReference>
<dbReference type="NCBIfam" id="NF004834">
    <property type="entry name" value="PRK06185.1-3"/>
    <property type="match status" value="1"/>
</dbReference>
<dbReference type="InterPro" id="IPR050631">
    <property type="entry name" value="PheA/TfdB_FAD_monoxygenase"/>
</dbReference>
<dbReference type="PANTHER" id="PTHR43476">
    <property type="entry name" value="3-(3-HYDROXY-PHENYL)PROPIONATE/3-HYDROXYCINNAMIC ACID HYDROXYLASE"/>
    <property type="match status" value="1"/>
</dbReference>
<dbReference type="InterPro" id="IPR036188">
    <property type="entry name" value="FAD/NAD-bd_sf"/>
</dbReference>
<sequence length="427" mass="46171">MDDATQAPTPQSPPPPQDLTCRCCVVGGGPAGMMLGLLFARAGVDVVVIEKHADFLRDFRGDTIHPSTLEALNDLGLLDEFLTLPHQEARRLEGRVGDVTIPIADFSHLPTRAKFIAFMPQWDFLDFLAKKASLYPHFRLLMSTEAVGLLKDGSRIAGVAAKKQTGALTIRADLTIGADGRHSRIRDAAGFVPLNIGAPMDVLWFRLSRRADDESEAFGRMDAGQILVLINRGGHWQCGYVIPKGSADVLKAAGIDNLRKKIAALAPFLGDRVAELASFDDVKLLSVAVDRLPLWHKPGLLCIGDAAHAMSPVGGVGINLAIQDAIATANLLSVPLLDQPRPPDECLAKVQARREFPTKATQALQVFIQSKVISRVLAGSGKMQPAWFLRLFIIAPLLRRLPARVIGLGVRPERVASPAASQERRSA</sequence>
<dbReference type="GO" id="GO:0071949">
    <property type="term" value="F:FAD binding"/>
    <property type="evidence" value="ECO:0007669"/>
    <property type="project" value="InterPro"/>
</dbReference>
<proteinExistence type="predicted"/>
<feature type="domain" description="FAD-binding" evidence="2">
    <location>
        <begin position="22"/>
        <end position="336"/>
    </location>
</feature>